<protein>
    <recommendedName>
        <fullName evidence="3">Immunity protein Imm1</fullName>
    </recommendedName>
</protein>
<name>A0ABV6VBE8_9ACTN</name>
<dbReference type="RefSeq" id="WP_380509661.1">
    <property type="nucleotide sequence ID" value="NZ_JBHEZX010000006.1"/>
</dbReference>
<dbReference type="EMBL" id="JBHEZX010000006">
    <property type="protein sequence ID" value="MFC1410968.1"/>
    <property type="molecule type" value="Genomic_DNA"/>
</dbReference>
<organism evidence="1 2">
    <name type="scientific">Streptacidiphilus alkalitolerans</name>
    <dbReference type="NCBI Taxonomy" id="3342712"/>
    <lineage>
        <taxon>Bacteria</taxon>
        <taxon>Bacillati</taxon>
        <taxon>Actinomycetota</taxon>
        <taxon>Actinomycetes</taxon>
        <taxon>Kitasatosporales</taxon>
        <taxon>Streptomycetaceae</taxon>
        <taxon>Streptacidiphilus</taxon>
    </lineage>
</organism>
<accession>A0ABV6VBE8</accession>
<keyword evidence="2" id="KW-1185">Reference proteome</keyword>
<evidence type="ECO:0008006" key="3">
    <source>
        <dbReference type="Google" id="ProtNLM"/>
    </source>
</evidence>
<evidence type="ECO:0000313" key="1">
    <source>
        <dbReference type="EMBL" id="MFC1410968.1"/>
    </source>
</evidence>
<proteinExistence type="predicted"/>
<dbReference type="Proteomes" id="UP001592582">
    <property type="component" value="Unassembled WGS sequence"/>
</dbReference>
<evidence type="ECO:0000313" key="2">
    <source>
        <dbReference type="Proteomes" id="UP001592582"/>
    </source>
</evidence>
<comment type="caution">
    <text evidence="1">The sequence shown here is derived from an EMBL/GenBank/DDBJ whole genome shotgun (WGS) entry which is preliminary data.</text>
</comment>
<sequence>MILPHGPYFTAVMTALVGTADPAESWAAYDSDNGETMLMEIVIYLERERAAAAGFTRGVLLYWDQVTGWQWCSCDSTGGGSDVHGLVGGDVPTPDSVAHAAALLLDPRTRATALPAPGTETPDAPAIALNAALTAALDEDDPATVRRLAHYTRTSGPGTTPA</sequence>
<reference evidence="1 2" key="1">
    <citation type="submission" date="2024-09" db="EMBL/GenBank/DDBJ databases">
        <authorList>
            <person name="Lee S.D."/>
        </authorList>
    </citation>
    <scope>NUCLEOTIDE SEQUENCE [LARGE SCALE GENOMIC DNA]</scope>
    <source>
        <strain evidence="1 2">N1-1</strain>
    </source>
</reference>
<gene>
    <name evidence="1" type="ORF">ACEZDG_17040</name>
</gene>